<dbReference type="Proteomes" id="UP000837675">
    <property type="component" value="Unassembled WGS sequence"/>
</dbReference>
<proteinExistence type="predicted"/>
<evidence type="ECO:0000313" key="3">
    <source>
        <dbReference type="EMBL" id="CAG7594162.1"/>
    </source>
</evidence>
<name>A0A8S4C0T6_9ACAR</name>
<dbReference type="InterPro" id="IPR004370">
    <property type="entry name" value="4-OT-like_dom"/>
</dbReference>
<keyword evidence="1" id="KW-0413">Isomerase</keyword>
<evidence type="ECO:0000313" key="4">
    <source>
        <dbReference type="Proteomes" id="UP000837675"/>
    </source>
</evidence>
<accession>A0A8S4C0T6</accession>
<organism evidence="3 4">
    <name type="scientific">Hyalomma marginatum</name>
    <dbReference type="NCBI Taxonomy" id="34627"/>
    <lineage>
        <taxon>Eukaryota</taxon>
        <taxon>Metazoa</taxon>
        <taxon>Ecdysozoa</taxon>
        <taxon>Arthropoda</taxon>
        <taxon>Chelicerata</taxon>
        <taxon>Arachnida</taxon>
        <taxon>Acari</taxon>
        <taxon>Parasitiformes</taxon>
        <taxon>Ixodida</taxon>
        <taxon>Ixodoidea</taxon>
        <taxon>Ixodidae</taxon>
        <taxon>Hyalomminae</taxon>
        <taxon>Hyalomma</taxon>
    </lineage>
</organism>
<gene>
    <name evidence="3" type="primary">ywhB</name>
    <name evidence="3" type="ORF">MHYMCMPASI_00739</name>
</gene>
<dbReference type="EMBL" id="CAJVAF010000302">
    <property type="protein sequence ID" value="CAG7594162.1"/>
    <property type="molecule type" value="Genomic_DNA"/>
</dbReference>
<dbReference type="Pfam" id="PF01361">
    <property type="entry name" value="Tautomerase"/>
    <property type="match status" value="1"/>
</dbReference>
<sequence>MLSGRTNEQKRALVRPITNAVTSTLMVKEEKVKIIITEMEPKDYAIAGKLIMDTGSNTTVASKQNE</sequence>
<dbReference type="InterPro" id="IPR014347">
    <property type="entry name" value="Tautomerase/MIF_sf"/>
</dbReference>
<dbReference type="NCBIfam" id="TIGR00013">
    <property type="entry name" value="taut"/>
    <property type="match status" value="1"/>
</dbReference>
<feature type="domain" description="4-oxalocrotonate tautomerase-like" evidence="2">
    <location>
        <begin position="2"/>
        <end position="52"/>
    </location>
</feature>
<dbReference type="Gene3D" id="3.30.429.10">
    <property type="entry name" value="Macrophage Migration Inhibitory Factor"/>
    <property type="match status" value="1"/>
</dbReference>
<dbReference type="InterPro" id="IPR018191">
    <property type="entry name" value="4-OT"/>
</dbReference>
<dbReference type="SUPFAM" id="SSF55331">
    <property type="entry name" value="Tautomerase/MIF"/>
    <property type="match status" value="1"/>
</dbReference>
<dbReference type="GO" id="GO:0016853">
    <property type="term" value="F:isomerase activity"/>
    <property type="evidence" value="ECO:0007669"/>
    <property type="project" value="UniProtKB-KW"/>
</dbReference>
<dbReference type="AlphaFoldDB" id="A0A8S4C0T6"/>
<keyword evidence="4" id="KW-1185">Reference proteome</keyword>
<comment type="caution">
    <text evidence="3">The sequence shown here is derived from an EMBL/GenBank/DDBJ whole genome shotgun (WGS) entry which is preliminary data.</text>
</comment>
<evidence type="ECO:0000256" key="1">
    <source>
        <dbReference type="ARBA" id="ARBA00023235"/>
    </source>
</evidence>
<protein>
    <submittedName>
        <fullName evidence="3">2-hydroxymuconate tautomerase</fullName>
    </submittedName>
</protein>
<evidence type="ECO:0000259" key="2">
    <source>
        <dbReference type="Pfam" id="PF01361"/>
    </source>
</evidence>
<reference evidence="3" key="1">
    <citation type="submission" date="2021-06" db="EMBL/GenBank/DDBJ databases">
        <authorList>
            <person name="Nardi T."/>
            <person name="Nardi T."/>
        </authorList>
    </citation>
    <scope>NUCLEOTIDE SEQUENCE</scope>
</reference>